<dbReference type="EMBL" id="CP001108">
    <property type="protein sequence ID" value="ACF45581.1"/>
    <property type="molecule type" value="Genomic_DNA"/>
</dbReference>
<reference evidence="1" key="1">
    <citation type="submission" date="2008-06" db="EMBL/GenBank/DDBJ databases">
        <title>Complete sequence of chromosome of Prosthecochloris aestuarii DSM 271.</title>
        <authorList>
            <consortium name="US DOE Joint Genome Institute"/>
            <person name="Lucas S."/>
            <person name="Copeland A."/>
            <person name="Lapidus A."/>
            <person name="Glavina del Rio T."/>
            <person name="Dalin E."/>
            <person name="Tice H."/>
            <person name="Bruce D."/>
            <person name="Goodwin L."/>
            <person name="Pitluck S."/>
            <person name="Schmutz J."/>
            <person name="Larimer F."/>
            <person name="Land M."/>
            <person name="Hauser L."/>
            <person name="Kyrpides N."/>
            <person name="Anderson I."/>
            <person name="Liu Z."/>
            <person name="Li T."/>
            <person name="Zhao F."/>
            <person name="Overmann J."/>
            <person name="Bryant D.A."/>
            <person name="Richardson P."/>
        </authorList>
    </citation>
    <scope>NUCLEOTIDE SEQUENCE [LARGE SCALE GENOMIC DNA]</scope>
    <source>
        <strain evidence="1">DSM 271</strain>
    </source>
</reference>
<dbReference type="Proteomes" id="UP000002725">
    <property type="component" value="Chromosome"/>
</dbReference>
<evidence type="ECO:0000313" key="1">
    <source>
        <dbReference type="EMBL" id="ACF45581.1"/>
    </source>
</evidence>
<sequence>MCIRTTFRKPDAEAHAPLLSGSTTSQIFDSKNLPAAMLPLLEMEKNDTVFLQKALNAINKAANQFV</sequence>
<dbReference type="STRING" id="290512.Paes_0525"/>
<protein>
    <submittedName>
        <fullName evidence="1">Uncharacterized protein</fullName>
    </submittedName>
</protein>
<proteinExistence type="predicted"/>
<accession>B4S5I4</accession>
<evidence type="ECO:0000313" key="2">
    <source>
        <dbReference type="Proteomes" id="UP000002725"/>
    </source>
</evidence>
<gene>
    <name evidence="1" type="ordered locus">Paes_0525</name>
</gene>
<dbReference type="KEGG" id="paa:Paes_0525"/>
<keyword evidence="2" id="KW-1185">Reference proteome</keyword>
<name>B4S5I4_PROA2</name>
<dbReference type="HOGENOM" id="CLU_2827678_0_0_10"/>
<organism evidence="1 2">
    <name type="scientific">Prosthecochloris aestuarii (strain DSM 271 / SK 413)</name>
    <dbReference type="NCBI Taxonomy" id="290512"/>
    <lineage>
        <taxon>Bacteria</taxon>
        <taxon>Pseudomonadati</taxon>
        <taxon>Chlorobiota</taxon>
        <taxon>Chlorobiia</taxon>
        <taxon>Chlorobiales</taxon>
        <taxon>Chlorobiaceae</taxon>
        <taxon>Prosthecochloris</taxon>
    </lineage>
</organism>
<dbReference type="AlphaFoldDB" id="B4S5I4"/>